<dbReference type="Pfam" id="PF00373">
    <property type="entry name" value="FERM_M"/>
    <property type="match status" value="1"/>
</dbReference>
<evidence type="ECO:0000259" key="8">
    <source>
        <dbReference type="PROSITE" id="PS50057"/>
    </source>
</evidence>
<dbReference type="PANTHER" id="PTHR23281">
    <property type="entry name" value="MERLIN/MOESIN/EZRIN/RADIXIN"/>
    <property type="match status" value="1"/>
</dbReference>
<dbReference type="Pfam" id="PF09380">
    <property type="entry name" value="FERM_C"/>
    <property type="match status" value="1"/>
</dbReference>
<dbReference type="InterPro" id="IPR019747">
    <property type="entry name" value="FERM_CS"/>
</dbReference>
<dbReference type="SUPFAM" id="SSF47031">
    <property type="entry name" value="Second domain of FERM"/>
    <property type="match status" value="1"/>
</dbReference>
<dbReference type="SUPFAM" id="SSF54236">
    <property type="entry name" value="Ubiquitin-like"/>
    <property type="match status" value="1"/>
</dbReference>
<evidence type="ECO:0000256" key="2">
    <source>
        <dbReference type="ARBA" id="ARBA00004536"/>
    </source>
</evidence>
<evidence type="ECO:0000256" key="7">
    <source>
        <dbReference type="ARBA" id="ARBA00043944"/>
    </source>
</evidence>
<dbReference type="InterPro" id="IPR035963">
    <property type="entry name" value="FERM_2"/>
</dbReference>
<evidence type="ECO:0000256" key="5">
    <source>
        <dbReference type="ARBA" id="ARBA00022949"/>
    </source>
</evidence>
<dbReference type="Pfam" id="PF09379">
    <property type="entry name" value="FERM_N"/>
    <property type="match status" value="1"/>
</dbReference>
<feature type="domain" description="FERM" evidence="8">
    <location>
        <begin position="13"/>
        <end position="296"/>
    </location>
</feature>
<proteinExistence type="predicted"/>
<dbReference type="EMBL" id="AP028913">
    <property type="protein sequence ID" value="BES94456.1"/>
    <property type="molecule type" value="Genomic_DNA"/>
</dbReference>
<dbReference type="PRINTS" id="PR00935">
    <property type="entry name" value="BAND41"/>
</dbReference>
<name>A0ABN7AUB5_9HEMI</name>
<dbReference type="Gene3D" id="2.30.29.30">
    <property type="entry name" value="Pleckstrin-homology domain (PH domain)/Phosphotyrosine-binding domain (PTB)"/>
    <property type="match status" value="1"/>
</dbReference>
<dbReference type="InterPro" id="IPR029071">
    <property type="entry name" value="Ubiquitin-like_domsf"/>
</dbReference>
<keyword evidence="6" id="KW-0472">Membrane</keyword>
<gene>
    <name evidence="9" type="ORF">NTJ_07265</name>
</gene>
<keyword evidence="5" id="KW-0965">Cell junction</keyword>
<dbReference type="PROSITE" id="PS50057">
    <property type="entry name" value="FERM_3"/>
    <property type="match status" value="1"/>
</dbReference>
<dbReference type="SUPFAM" id="SSF50729">
    <property type="entry name" value="PH domain-like"/>
    <property type="match status" value="1"/>
</dbReference>
<evidence type="ECO:0000256" key="1">
    <source>
        <dbReference type="ARBA" id="ARBA00004202"/>
    </source>
</evidence>
<dbReference type="InterPro" id="IPR011993">
    <property type="entry name" value="PH-like_dom_sf"/>
</dbReference>
<evidence type="ECO:0000256" key="4">
    <source>
        <dbReference type="ARBA" id="ARBA00022475"/>
    </source>
</evidence>
<dbReference type="InterPro" id="IPR014352">
    <property type="entry name" value="FERM/acyl-CoA-bd_prot_sf"/>
</dbReference>
<dbReference type="PRINTS" id="PR00661">
    <property type="entry name" value="ERMFAMILY"/>
</dbReference>
<dbReference type="InterPro" id="IPR000798">
    <property type="entry name" value="Ez/rad/moesin-like"/>
</dbReference>
<dbReference type="InterPro" id="IPR011174">
    <property type="entry name" value="ERM"/>
</dbReference>
<evidence type="ECO:0000313" key="9">
    <source>
        <dbReference type="EMBL" id="BES94456.1"/>
    </source>
</evidence>
<keyword evidence="10" id="KW-1185">Reference proteome</keyword>
<dbReference type="Gene3D" id="3.10.20.90">
    <property type="entry name" value="Phosphatidylinositol 3-kinase Catalytic Subunit, Chain A, domain 1"/>
    <property type="match status" value="1"/>
</dbReference>
<evidence type="ECO:0000256" key="6">
    <source>
        <dbReference type="ARBA" id="ARBA00023136"/>
    </source>
</evidence>
<dbReference type="InterPro" id="IPR018980">
    <property type="entry name" value="FERM_PH-like_C"/>
</dbReference>
<evidence type="ECO:0000313" key="10">
    <source>
        <dbReference type="Proteomes" id="UP001307889"/>
    </source>
</evidence>
<reference evidence="9 10" key="1">
    <citation type="submission" date="2023-09" db="EMBL/GenBank/DDBJ databases">
        <title>Nesidiocoris tenuis whole genome shotgun sequence.</title>
        <authorList>
            <person name="Shibata T."/>
            <person name="Shimoda M."/>
            <person name="Kobayashi T."/>
            <person name="Uehara T."/>
        </authorList>
    </citation>
    <scope>NUCLEOTIDE SEQUENCE [LARGE SCALE GENOMIC DNA]</scope>
    <source>
        <strain evidence="9 10">Japan</strain>
    </source>
</reference>
<dbReference type="InterPro" id="IPR019748">
    <property type="entry name" value="FERM_central"/>
</dbReference>
<dbReference type="Proteomes" id="UP001307889">
    <property type="component" value="Chromosome 5"/>
</dbReference>
<sequence>MKALKKKKPKKTYVFEITYLGGKLSLEQPINVTGKEIFMEVCACLGISEYWYFGLQYESSKRHPLWVRPNTKVHPLVCKDSAPLFFLVKYYPEEIGRVQEDVSMELIYKQCKISIVTGAITTPPETSILLASYILQAEKGEWPSVDYTRLIISDYLAPSVLESAPLSHQMWLDSLKSWHRQQSGLDACEARLEFMRLAQYLGMYGVSYFPAKYQGLTVWIGVHPKGINIYDDGLVVPKVSLKWIFIRMIHYSCRKFIIKTMLNQVMEYTFHLKSLRMTRQVFEFAVGYHHLYLRSRSGPAQELRSAPQPKISDEAYNEVTEHICKNETVFKEKNVKKISRRFTGKSELADVKEEEESLIKEST</sequence>
<dbReference type="PROSITE" id="PS00661">
    <property type="entry name" value="FERM_2"/>
    <property type="match status" value="1"/>
</dbReference>
<dbReference type="Gene3D" id="1.20.80.10">
    <property type="match status" value="1"/>
</dbReference>
<keyword evidence="4" id="KW-1003">Cell membrane</keyword>
<dbReference type="InterPro" id="IPR018979">
    <property type="entry name" value="FERM_N"/>
</dbReference>
<dbReference type="InterPro" id="IPR000299">
    <property type="entry name" value="FERM_domain"/>
</dbReference>
<organism evidence="9 10">
    <name type="scientific">Nesidiocoris tenuis</name>
    <dbReference type="NCBI Taxonomy" id="355587"/>
    <lineage>
        <taxon>Eukaryota</taxon>
        <taxon>Metazoa</taxon>
        <taxon>Ecdysozoa</taxon>
        <taxon>Arthropoda</taxon>
        <taxon>Hexapoda</taxon>
        <taxon>Insecta</taxon>
        <taxon>Pterygota</taxon>
        <taxon>Neoptera</taxon>
        <taxon>Paraneoptera</taxon>
        <taxon>Hemiptera</taxon>
        <taxon>Heteroptera</taxon>
        <taxon>Panheteroptera</taxon>
        <taxon>Cimicomorpha</taxon>
        <taxon>Miridae</taxon>
        <taxon>Dicyphina</taxon>
        <taxon>Nesidiocoris</taxon>
    </lineage>
</organism>
<accession>A0ABN7AUB5</accession>
<evidence type="ECO:0000256" key="3">
    <source>
        <dbReference type="ARBA" id="ARBA00022025"/>
    </source>
</evidence>
<protein>
    <recommendedName>
        <fullName evidence="3">Moesin/ezrin/radixin homolog 1</fullName>
    </recommendedName>
</protein>
<dbReference type="InterPro" id="IPR019749">
    <property type="entry name" value="Band_41_domain"/>
</dbReference>
<dbReference type="CDD" id="cd14473">
    <property type="entry name" value="FERM_B-lobe"/>
    <property type="match status" value="1"/>
</dbReference>
<comment type="subcellular location">
    <subcellularLocation>
        <location evidence="2">Cell junction</location>
        <location evidence="2">Adherens junction</location>
    </subcellularLocation>
    <subcellularLocation>
        <location evidence="1">Cell membrane</location>
        <topology evidence="1">Peripheral membrane protein</topology>
    </subcellularLocation>
    <subcellularLocation>
        <location evidence="7">Cell projection</location>
        <location evidence="7">Rhabdomere</location>
    </subcellularLocation>
</comment>
<dbReference type="SMART" id="SM01196">
    <property type="entry name" value="FERM_C"/>
    <property type="match status" value="1"/>
</dbReference>
<dbReference type="SMART" id="SM00295">
    <property type="entry name" value="B41"/>
    <property type="match status" value="1"/>
</dbReference>